<name>A0AAD4Q628_9AGAM</name>
<feature type="region of interest" description="Disordered" evidence="1">
    <location>
        <begin position="1"/>
        <end position="25"/>
    </location>
</feature>
<dbReference type="EMBL" id="JAKELL010000048">
    <property type="protein sequence ID" value="KAH8987273.1"/>
    <property type="molecule type" value="Genomic_DNA"/>
</dbReference>
<feature type="region of interest" description="Disordered" evidence="1">
    <location>
        <begin position="426"/>
        <end position="445"/>
    </location>
</feature>
<keyword evidence="3" id="KW-1185">Reference proteome</keyword>
<evidence type="ECO:0000313" key="3">
    <source>
        <dbReference type="Proteomes" id="UP001201163"/>
    </source>
</evidence>
<protein>
    <submittedName>
        <fullName evidence="2">Uncharacterized protein</fullName>
    </submittedName>
</protein>
<proteinExistence type="predicted"/>
<reference evidence="2" key="1">
    <citation type="submission" date="2022-01" db="EMBL/GenBank/DDBJ databases">
        <title>Comparative genomics reveals a dynamic genome evolution in the ectomycorrhizal milk-cap (Lactarius) mushrooms.</title>
        <authorList>
            <consortium name="DOE Joint Genome Institute"/>
            <person name="Lebreton A."/>
            <person name="Tang N."/>
            <person name="Kuo A."/>
            <person name="LaButti K."/>
            <person name="Drula E."/>
            <person name="Barry K."/>
            <person name="Clum A."/>
            <person name="Lipzen A."/>
            <person name="Mousain D."/>
            <person name="Ng V."/>
            <person name="Wang R."/>
            <person name="Wang X."/>
            <person name="Dai Y."/>
            <person name="Henrissat B."/>
            <person name="Grigoriev I.V."/>
            <person name="Guerin-Laguette A."/>
            <person name="Yu F."/>
            <person name="Martin F.M."/>
        </authorList>
    </citation>
    <scope>NUCLEOTIDE SEQUENCE</scope>
    <source>
        <strain evidence="2">QP</strain>
    </source>
</reference>
<sequence>MDSTHQLQHNDAHTGRVDVVEPSSSVLSQPRRHLLLAAPSITGSDTEPHTLLSNTRASGSFYTVNTSPPYSPALQTLKLINSHTGHTDGVTGHSGSRLSQPKRHLWYSVISSESEVYAWSSNTRVGTPQHEGSMRATPFSTNSSPLSFYAANTSVSYSSARQATTPATTVSSRMSSTYSVTSINSYKSRKNVLYPRRPQPVLVTVPPVTSEYVVSPEVTRLVPAGMMLLRSLGLQENIAHRVSVQTNEEFRYCSEFFIVLTREVLLKDAVGTRDLKGPCKLLLEAFRDILFKSKGFFSLTTSNLNVMGLQALAVVVGLIRFTCVLRALCYVMDAFEGALNVIEPPDVGDRDSRGHGREVLQKISISTGLTMDQYRKVLSQKLTQTQAQLNSFPQQIEGLLPPPIPIIRPQRGTQQTISTIDESLEAEDDGTPVNSHARMLSEKEMRSVPGKFLRRFLPSFRKEGQDGP</sequence>
<comment type="caution">
    <text evidence="2">The sequence shown here is derived from an EMBL/GenBank/DDBJ whole genome shotgun (WGS) entry which is preliminary data.</text>
</comment>
<dbReference type="Proteomes" id="UP001201163">
    <property type="component" value="Unassembled WGS sequence"/>
</dbReference>
<organism evidence="2 3">
    <name type="scientific">Lactarius akahatsu</name>
    <dbReference type="NCBI Taxonomy" id="416441"/>
    <lineage>
        <taxon>Eukaryota</taxon>
        <taxon>Fungi</taxon>
        <taxon>Dikarya</taxon>
        <taxon>Basidiomycota</taxon>
        <taxon>Agaricomycotina</taxon>
        <taxon>Agaricomycetes</taxon>
        <taxon>Russulales</taxon>
        <taxon>Russulaceae</taxon>
        <taxon>Lactarius</taxon>
    </lineage>
</organism>
<evidence type="ECO:0000256" key="1">
    <source>
        <dbReference type="SAM" id="MobiDB-lite"/>
    </source>
</evidence>
<feature type="compositionally biased region" description="Basic and acidic residues" evidence="1">
    <location>
        <begin position="8"/>
        <end position="19"/>
    </location>
</feature>
<gene>
    <name evidence="2" type="ORF">EDB92DRAFT_1876140</name>
</gene>
<accession>A0AAD4Q628</accession>
<dbReference type="AlphaFoldDB" id="A0AAD4Q628"/>
<evidence type="ECO:0000313" key="2">
    <source>
        <dbReference type="EMBL" id="KAH8987273.1"/>
    </source>
</evidence>